<dbReference type="Proteomes" id="UP000198615">
    <property type="component" value="Unassembled WGS sequence"/>
</dbReference>
<evidence type="ECO:0000313" key="7">
    <source>
        <dbReference type="Proteomes" id="UP000198615"/>
    </source>
</evidence>
<dbReference type="EMBL" id="FNBW01000018">
    <property type="protein sequence ID" value="SDG45826.1"/>
    <property type="molecule type" value="Genomic_DNA"/>
</dbReference>
<feature type="domain" description="CusB-like beta-barrel" evidence="4">
    <location>
        <begin position="205"/>
        <end position="277"/>
    </location>
</feature>
<reference evidence="6 7" key="1">
    <citation type="submission" date="2016-10" db="EMBL/GenBank/DDBJ databases">
        <authorList>
            <person name="Varghese N."/>
            <person name="Submissions S."/>
        </authorList>
    </citation>
    <scope>NUCLEOTIDE SEQUENCE [LARGE SCALE GENOMIC DNA]</scope>
    <source>
        <strain evidence="6 7">DSM 18839</strain>
    </source>
</reference>
<dbReference type="SUPFAM" id="SSF111369">
    <property type="entry name" value="HlyD-like secretion proteins"/>
    <property type="match status" value="1"/>
</dbReference>
<evidence type="ECO:0000259" key="4">
    <source>
        <dbReference type="Pfam" id="PF25954"/>
    </source>
</evidence>
<dbReference type="Gene3D" id="2.40.30.170">
    <property type="match status" value="1"/>
</dbReference>
<dbReference type="NCBIfam" id="TIGR01730">
    <property type="entry name" value="RND_mfp"/>
    <property type="match status" value="1"/>
</dbReference>
<feature type="coiled-coil region" evidence="2">
    <location>
        <begin position="100"/>
        <end position="163"/>
    </location>
</feature>
<dbReference type="Gene3D" id="2.40.420.20">
    <property type="match status" value="1"/>
</dbReference>
<gene>
    <name evidence="6" type="ORF">SAMN05660686_04469</name>
</gene>
<dbReference type="PANTHER" id="PTHR30469:SF11">
    <property type="entry name" value="BLL4320 PROTEIN"/>
    <property type="match status" value="1"/>
</dbReference>
<dbReference type="Gene3D" id="1.10.287.470">
    <property type="entry name" value="Helix hairpin bin"/>
    <property type="match status" value="1"/>
</dbReference>
<comment type="similarity">
    <text evidence="1">Belongs to the membrane fusion protein (MFP) (TC 8.A.1) family.</text>
</comment>
<dbReference type="GO" id="GO:0015562">
    <property type="term" value="F:efflux transmembrane transporter activity"/>
    <property type="evidence" value="ECO:0007669"/>
    <property type="project" value="TreeGrafter"/>
</dbReference>
<dbReference type="InterPro" id="IPR058792">
    <property type="entry name" value="Beta-barrel_RND_2"/>
</dbReference>
<sequence>MSILRQIFVVGLLGALVVAGWIFARPILSEEGTGTAGGRPGDRASAAVVAEVTFSPERIRLEAVGTARAHRSATLYAPAAGEVEAINFTSDQEVAQGDVLLELDREAEELAVELARVRRADADRIVGRLRSLSRSGAVAQATLDDALTTLEAARIELKTAEVALSDRFVVAPFSGRVGLTDLDVGDRIAPDTRIATLDDRSTLLVRFDAPEALLGRIQVGDTASVVPWTGTDISAEGTVYDVDSRVDEDNRSFAVRARIPNEDDRLRPGMSFRVSLDIRGPERPRVPEIAIQWGGDGSFVWVVRDQTARRVPVTIVQRQEAMVLVDGAIDRDDFVVVEGLHRMRPGAPVEIIPEEKRAPQPVPAHLQGAGS</sequence>
<feature type="domain" description="Multidrug resistance protein MdtA-like barrel-sandwich hybrid" evidence="3">
    <location>
        <begin position="73"/>
        <end position="189"/>
    </location>
</feature>
<dbReference type="InterPro" id="IPR006143">
    <property type="entry name" value="RND_pump_MFP"/>
</dbReference>
<keyword evidence="7" id="KW-1185">Reference proteome</keyword>
<name>A0A8G2F001_9PROT</name>
<dbReference type="PANTHER" id="PTHR30469">
    <property type="entry name" value="MULTIDRUG RESISTANCE PROTEIN MDTA"/>
    <property type="match status" value="1"/>
</dbReference>
<dbReference type="Pfam" id="PF25989">
    <property type="entry name" value="YknX_C"/>
    <property type="match status" value="1"/>
</dbReference>
<evidence type="ECO:0000259" key="3">
    <source>
        <dbReference type="Pfam" id="PF25917"/>
    </source>
</evidence>
<dbReference type="InterPro" id="IPR058625">
    <property type="entry name" value="MdtA-like_BSH"/>
</dbReference>
<dbReference type="Pfam" id="PF25917">
    <property type="entry name" value="BSH_RND"/>
    <property type="match status" value="1"/>
</dbReference>
<accession>A0A8G2F001</accession>
<feature type="domain" description="YknX-like C-terminal permuted SH3-like" evidence="5">
    <location>
        <begin position="286"/>
        <end position="351"/>
    </location>
</feature>
<evidence type="ECO:0000259" key="5">
    <source>
        <dbReference type="Pfam" id="PF25989"/>
    </source>
</evidence>
<evidence type="ECO:0000256" key="2">
    <source>
        <dbReference type="SAM" id="Coils"/>
    </source>
</evidence>
<dbReference type="OrthoDB" id="9806939at2"/>
<dbReference type="AlphaFoldDB" id="A0A8G2F001"/>
<dbReference type="Gene3D" id="2.40.50.100">
    <property type="match status" value="1"/>
</dbReference>
<dbReference type="GO" id="GO:1990281">
    <property type="term" value="C:efflux pump complex"/>
    <property type="evidence" value="ECO:0007669"/>
    <property type="project" value="TreeGrafter"/>
</dbReference>
<dbReference type="RefSeq" id="WP_093153959.1">
    <property type="nucleotide sequence ID" value="NZ_FNBW01000018.1"/>
</dbReference>
<evidence type="ECO:0000256" key="1">
    <source>
        <dbReference type="ARBA" id="ARBA00009477"/>
    </source>
</evidence>
<evidence type="ECO:0000313" key="6">
    <source>
        <dbReference type="EMBL" id="SDG45826.1"/>
    </source>
</evidence>
<dbReference type="Pfam" id="PF25954">
    <property type="entry name" value="Beta-barrel_RND_2"/>
    <property type="match status" value="1"/>
</dbReference>
<dbReference type="InterPro" id="IPR058637">
    <property type="entry name" value="YknX-like_C"/>
</dbReference>
<organism evidence="6 7">
    <name type="scientific">Thalassobaculum litoreum DSM 18839</name>
    <dbReference type="NCBI Taxonomy" id="1123362"/>
    <lineage>
        <taxon>Bacteria</taxon>
        <taxon>Pseudomonadati</taxon>
        <taxon>Pseudomonadota</taxon>
        <taxon>Alphaproteobacteria</taxon>
        <taxon>Rhodospirillales</taxon>
        <taxon>Thalassobaculaceae</taxon>
        <taxon>Thalassobaculum</taxon>
    </lineage>
</organism>
<dbReference type="FunFam" id="2.40.30.170:FF:000010">
    <property type="entry name" value="Efflux RND transporter periplasmic adaptor subunit"/>
    <property type="match status" value="1"/>
</dbReference>
<comment type="caution">
    <text evidence="6">The sequence shown here is derived from an EMBL/GenBank/DDBJ whole genome shotgun (WGS) entry which is preliminary data.</text>
</comment>
<keyword evidence="2" id="KW-0175">Coiled coil</keyword>
<proteinExistence type="inferred from homology"/>
<protein>
    <submittedName>
        <fullName evidence="6">RND family efflux transporter, MFP subunit</fullName>
    </submittedName>
</protein>